<dbReference type="GO" id="GO:0004222">
    <property type="term" value="F:metalloendopeptidase activity"/>
    <property type="evidence" value="ECO:0007669"/>
    <property type="project" value="InterPro"/>
</dbReference>
<dbReference type="RefSeq" id="WP_188392460.1">
    <property type="nucleotide sequence ID" value="NZ_BMEV01000041.1"/>
</dbReference>
<dbReference type="CDD" id="cd09607">
    <property type="entry name" value="M3B_PepF"/>
    <property type="match status" value="1"/>
</dbReference>
<dbReference type="Gene3D" id="1.20.140.70">
    <property type="entry name" value="Oligopeptidase f, N-terminal domain"/>
    <property type="match status" value="1"/>
</dbReference>
<feature type="coiled-coil region" evidence="7">
    <location>
        <begin position="19"/>
        <end position="46"/>
    </location>
</feature>
<dbReference type="EMBL" id="BMEV01000041">
    <property type="protein sequence ID" value="GFZ80489.1"/>
    <property type="molecule type" value="Genomic_DNA"/>
</dbReference>
<dbReference type="SUPFAM" id="SSF55486">
    <property type="entry name" value="Metalloproteases ('zincins'), catalytic domain"/>
    <property type="match status" value="1"/>
</dbReference>
<dbReference type="InterPro" id="IPR013647">
    <property type="entry name" value="OligopepF_N_dom"/>
</dbReference>
<keyword evidence="11" id="KW-1185">Reference proteome</keyword>
<keyword evidence="1 6" id="KW-0645">Protease</keyword>
<dbReference type="InterPro" id="IPR001333">
    <property type="entry name" value="Peptidase_M32_Taq"/>
</dbReference>
<keyword evidence="3 6" id="KW-0378">Hydrolase</keyword>
<dbReference type="Proteomes" id="UP000602050">
    <property type="component" value="Unassembled WGS sequence"/>
</dbReference>
<evidence type="ECO:0000256" key="1">
    <source>
        <dbReference type="ARBA" id="ARBA00022670"/>
    </source>
</evidence>
<dbReference type="GO" id="GO:0046872">
    <property type="term" value="F:metal ion binding"/>
    <property type="evidence" value="ECO:0007669"/>
    <property type="project" value="UniProtKB-UniRule"/>
</dbReference>
<gene>
    <name evidence="10" type="ORF">GCM10010978_22010</name>
</gene>
<evidence type="ECO:0000256" key="4">
    <source>
        <dbReference type="ARBA" id="ARBA00022833"/>
    </source>
</evidence>
<evidence type="ECO:0000256" key="6">
    <source>
        <dbReference type="RuleBase" id="RU003435"/>
    </source>
</evidence>
<dbReference type="InterPro" id="IPR034006">
    <property type="entry name" value="M3B_PepF_2"/>
</dbReference>
<keyword evidence="4 6" id="KW-0862">Zinc</keyword>
<keyword evidence="5 6" id="KW-0482">Metalloprotease</keyword>
<evidence type="ECO:0000313" key="11">
    <source>
        <dbReference type="Proteomes" id="UP000602050"/>
    </source>
</evidence>
<keyword evidence="7" id="KW-0175">Coiled coil</keyword>
<dbReference type="AlphaFoldDB" id="A0A8J2XEY0"/>
<dbReference type="Gene3D" id="1.10.1370.20">
    <property type="entry name" value="Oligoendopeptidase f, C-terminal domain"/>
    <property type="match status" value="1"/>
</dbReference>
<reference evidence="10" key="2">
    <citation type="submission" date="2020-09" db="EMBL/GenBank/DDBJ databases">
        <authorList>
            <person name="Sun Q."/>
            <person name="Zhou Y."/>
        </authorList>
    </citation>
    <scope>NUCLEOTIDE SEQUENCE</scope>
    <source>
        <strain evidence="10">CGMCC 1.12360</strain>
    </source>
</reference>
<dbReference type="GO" id="GO:0006508">
    <property type="term" value="P:proteolysis"/>
    <property type="evidence" value="ECO:0007669"/>
    <property type="project" value="UniProtKB-KW"/>
</dbReference>
<protein>
    <submittedName>
        <fullName evidence="10">Oligoendopeptidase F</fullName>
    </submittedName>
</protein>
<evidence type="ECO:0000259" key="9">
    <source>
        <dbReference type="Pfam" id="PF08439"/>
    </source>
</evidence>
<evidence type="ECO:0000259" key="8">
    <source>
        <dbReference type="Pfam" id="PF01432"/>
    </source>
</evidence>
<dbReference type="Pfam" id="PF08439">
    <property type="entry name" value="Peptidase_M3_N"/>
    <property type="match status" value="1"/>
</dbReference>
<comment type="similarity">
    <text evidence="6">Belongs to the peptidase M3 family.</text>
</comment>
<reference evidence="10" key="1">
    <citation type="journal article" date="2014" name="Int. J. Syst. Evol. Microbiol.">
        <title>Complete genome sequence of Corynebacterium casei LMG S-19264T (=DSM 44701T), isolated from a smear-ripened cheese.</title>
        <authorList>
            <consortium name="US DOE Joint Genome Institute (JGI-PGF)"/>
            <person name="Walter F."/>
            <person name="Albersmeier A."/>
            <person name="Kalinowski J."/>
            <person name="Ruckert C."/>
        </authorList>
    </citation>
    <scope>NUCLEOTIDE SEQUENCE</scope>
    <source>
        <strain evidence="10">CGMCC 1.12360</strain>
    </source>
</reference>
<evidence type="ECO:0000256" key="2">
    <source>
        <dbReference type="ARBA" id="ARBA00022723"/>
    </source>
</evidence>
<sequence length="603" mass="69166">MKYKDTWDLDSIFPGGTKSAELQNKIQTIEEEIRQFETSLNRWQFQKDPSAETLLSILKEQEKIGKGLGQTSAFVQMCHDSFMDDEHANVVMGQILNLASEMQKLSNTLMKKLVKIPDADWDVLLQDQQLEKVAFRLGEIRNKGKRLLSDEEEKLIADLNKDGLTAWSRLYDTVVSIMTIPFTDEKGETTELSVGQAMNRMYADPAPLVRKQLFENWEKEWTKYAPIFADTLNHLDGYRITLQKAHGRGNHLEEPLEYNRMSKATLDAMWGAVAANKEPFIQFLNRKAQLLGMEKLGWQDVDAPVTVGDAKPTRYTYDDACDFIIEHFSSFGAKLAGFAEHALKNRWVEAEDRPNKRPGGYCTSLPEWEESRIFMTFTGSSTDVNTLAHELGHAFHSHVMRDLPYLNQQYAMNVAETASTFAETIVGNATIKRAATKEEKIALLNAKLENATAMFLNIHARFLFEDAFYKEREKGIVSEKHLNELMVEAQKEAYCNSLSSYHPHFWCSKLHFFIDDVPFYNFPYTFGYLFSLGIYAKYLENPDGFEEKYIELLKDTGSMKVEELAEKHLGADLTKQDFWEAGIRLAAKDVEEFIRLTNELVDK</sequence>
<proteinExistence type="inferred from homology"/>
<organism evidence="10 11">
    <name type="scientific">Compostibacillus humi</name>
    <dbReference type="NCBI Taxonomy" id="1245525"/>
    <lineage>
        <taxon>Bacteria</taxon>
        <taxon>Bacillati</taxon>
        <taxon>Bacillota</taxon>
        <taxon>Bacilli</taxon>
        <taxon>Bacillales</taxon>
        <taxon>Bacillaceae</taxon>
        <taxon>Compostibacillus</taxon>
    </lineage>
</organism>
<dbReference type="PANTHER" id="PTHR34217">
    <property type="entry name" value="METAL-DEPENDENT CARBOXYPEPTIDASE"/>
    <property type="match status" value="1"/>
</dbReference>
<dbReference type="NCBIfam" id="TIGR02290">
    <property type="entry name" value="M3_fam_3"/>
    <property type="match status" value="1"/>
</dbReference>
<comment type="caution">
    <text evidence="10">The sequence shown here is derived from an EMBL/GenBank/DDBJ whole genome shotgun (WGS) entry which is preliminary data.</text>
</comment>
<dbReference type="InterPro" id="IPR011977">
    <property type="entry name" value="Pept_M3B_clade3"/>
</dbReference>
<dbReference type="InterPro" id="IPR042088">
    <property type="entry name" value="OligoPept_F_C"/>
</dbReference>
<name>A0A8J2XEY0_9BACI</name>
<evidence type="ECO:0000313" key="10">
    <source>
        <dbReference type="EMBL" id="GFZ80489.1"/>
    </source>
</evidence>
<evidence type="ECO:0000256" key="7">
    <source>
        <dbReference type="SAM" id="Coils"/>
    </source>
</evidence>
<dbReference type="PANTHER" id="PTHR34217:SF1">
    <property type="entry name" value="CARBOXYPEPTIDASE 1"/>
    <property type="match status" value="1"/>
</dbReference>
<evidence type="ECO:0000256" key="5">
    <source>
        <dbReference type="ARBA" id="ARBA00023049"/>
    </source>
</evidence>
<feature type="domain" description="Peptidase M3A/M3B catalytic" evidence="8">
    <location>
        <begin position="205"/>
        <end position="581"/>
    </location>
</feature>
<accession>A0A8J2XEY0</accession>
<feature type="domain" description="Oligopeptidase F N-terminal" evidence="9">
    <location>
        <begin position="113"/>
        <end position="179"/>
    </location>
</feature>
<dbReference type="GO" id="GO:0004181">
    <property type="term" value="F:metallocarboxypeptidase activity"/>
    <property type="evidence" value="ECO:0007669"/>
    <property type="project" value="InterPro"/>
</dbReference>
<dbReference type="InterPro" id="IPR001567">
    <property type="entry name" value="Pept_M3A_M3B_dom"/>
</dbReference>
<dbReference type="Pfam" id="PF01432">
    <property type="entry name" value="Peptidase_M3"/>
    <property type="match status" value="1"/>
</dbReference>
<evidence type="ECO:0000256" key="3">
    <source>
        <dbReference type="ARBA" id="ARBA00022801"/>
    </source>
</evidence>
<comment type="cofactor">
    <cofactor evidence="6">
        <name>Zn(2+)</name>
        <dbReference type="ChEBI" id="CHEBI:29105"/>
    </cofactor>
    <text evidence="6">Binds 1 zinc ion.</text>
</comment>
<keyword evidence="2 6" id="KW-0479">Metal-binding</keyword>